<dbReference type="Gene3D" id="3.80.10.10">
    <property type="entry name" value="Ribonuclease Inhibitor"/>
    <property type="match status" value="1"/>
</dbReference>
<accession>A0A1H6BKV3</accession>
<dbReference type="OrthoDB" id="9781345at2"/>
<dbReference type="InterPro" id="IPR032675">
    <property type="entry name" value="LRR_dom_sf"/>
</dbReference>
<dbReference type="EMBL" id="FNVT01000003">
    <property type="protein sequence ID" value="SEG61007.1"/>
    <property type="molecule type" value="Genomic_DNA"/>
</dbReference>
<organism evidence="1 2">
    <name type="scientific">Nonomuraea solani</name>
    <dbReference type="NCBI Taxonomy" id="1144553"/>
    <lineage>
        <taxon>Bacteria</taxon>
        <taxon>Bacillati</taxon>
        <taxon>Actinomycetota</taxon>
        <taxon>Actinomycetes</taxon>
        <taxon>Streptosporangiales</taxon>
        <taxon>Streptosporangiaceae</taxon>
        <taxon>Nonomuraea</taxon>
    </lineage>
</organism>
<dbReference type="AlphaFoldDB" id="A0A1H6BKV3"/>
<dbReference type="NCBIfam" id="NF038076">
    <property type="entry name" value="fam_STM4015"/>
    <property type="match status" value="1"/>
</dbReference>
<gene>
    <name evidence="1" type="ORF">SAMN05444920_103448</name>
</gene>
<evidence type="ECO:0000313" key="2">
    <source>
        <dbReference type="Proteomes" id="UP000236732"/>
    </source>
</evidence>
<keyword evidence="2" id="KW-1185">Reference proteome</keyword>
<proteinExistence type="predicted"/>
<dbReference type="Proteomes" id="UP000236732">
    <property type="component" value="Unassembled WGS sequence"/>
</dbReference>
<dbReference type="SUPFAM" id="SSF52047">
    <property type="entry name" value="RNI-like"/>
    <property type="match status" value="1"/>
</dbReference>
<protein>
    <submittedName>
        <fullName evidence="1">Leucine Rich repeat-containing protein</fullName>
    </submittedName>
</protein>
<dbReference type="InterPro" id="IPR047722">
    <property type="entry name" value="STM4015-like"/>
</dbReference>
<evidence type="ECO:0000313" key="1">
    <source>
        <dbReference type="EMBL" id="SEG61007.1"/>
    </source>
</evidence>
<dbReference type="RefSeq" id="WP_103956122.1">
    <property type="nucleotide sequence ID" value="NZ_FNVT01000003.1"/>
</dbReference>
<sequence length="315" mass="34552">MTERPSHWDEYTESYAGLPVAFSPLPEESSPPDVAAWRIHGSDWEHNDSPKRISESFDWFFEHVDTGKVTAIVIGGWEDSGDKDSGEIVARLADNADRLPGLRSLFLGAMTPEENEISWIQQSDVTPLLKAYPRLERLEVRGGNGLGFEPVRHESLRTLRFESGGLPARVVRGVGDSDLPALEHLEIWFGDENYGGDSRVTDCAAVLTGERLPALRYLGLQNCPFADDLAAALAAAPVVARLEELNLSMSAFGDAGAEALLSGQPLTHLRRLDLDHHFVGEEMMARLVAALPGVEVLLTDRQSSHGDWLYVAVGE</sequence>
<name>A0A1H6BKV3_9ACTN</name>
<reference evidence="1 2" key="1">
    <citation type="submission" date="2016-10" db="EMBL/GenBank/DDBJ databases">
        <authorList>
            <person name="de Groot N.N."/>
        </authorList>
    </citation>
    <scope>NUCLEOTIDE SEQUENCE [LARGE SCALE GENOMIC DNA]</scope>
    <source>
        <strain evidence="1 2">CGMCC 4.7037</strain>
    </source>
</reference>